<feature type="region of interest" description="Disordered" evidence="1">
    <location>
        <begin position="1"/>
        <end position="48"/>
    </location>
</feature>
<feature type="compositionally biased region" description="Basic and acidic residues" evidence="1">
    <location>
        <begin position="10"/>
        <end position="21"/>
    </location>
</feature>
<reference evidence="2" key="1">
    <citation type="submission" date="2022-10" db="EMBL/GenBank/DDBJ databases">
        <title>The complete genomes of actinobacterial strains from the NBC collection.</title>
        <authorList>
            <person name="Joergensen T.S."/>
            <person name="Alvarez Arevalo M."/>
            <person name="Sterndorff E.B."/>
            <person name="Faurdal D."/>
            <person name="Vuksanovic O."/>
            <person name="Mourched A.-S."/>
            <person name="Charusanti P."/>
            <person name="Shaw S."/>
            <person name="Blin K."/>
            <person name="Weber T."/>
        </authorList>
    </citation>
    <scope>NUCLEOTIDE SEQUENCE</scope>
    <source>
        <strain evidence="2">NBC_01393</strain>
    </source>
</reference>
<sequence>MEGQGGTLGKEARDAQKERAKNAPSGEPVSGKTGLPEPEDYGFGDAVETASGGEVVAYEPRKQAGRLVVPLTIRNGGDERTAYTIVITARSGKTSHPVTVKASNVFAGTTWPTEADVTADGLADPADVDIALKVTKDVHPFGDGR</sequence>
<organism evidence="2">
    <name type="scientific">Streptomyces sp. NBC_01393</name>
    <dbReference type="NCBI Taxonomy" id="2903851"/>
    <lineage>
        <taxon>Bacteria</taxon>
        <taxon>Bacillati</taxon>
        <taxon>Actinomycetota</taxon>
        <taxon>Actinomycetes</taxon>
        <taxon>Kitasatosporales</taxon>
        <taxon>Streptomycetaceae</taxon>
        <taxon>Streptomyces</taxon>
    </lineage>
</organism>
<dbReference type="AlphaFoldDB" id="A0AAU3I446"/>
<gene>
    <name evidence="2" type="ORF">OG699_27600</name>
</gene>
<name>A0AAU3I446_9ACTN</name>
<evidence type="ECO:0000313" key="2">
    <source>
        <dbReference type="EMBL" id="WTZ11408.1"/>
    </source>
</evidence>
<accession>A0AAU3I446</accession>
<proteinExistence type="predicted"/>
<protein>
    <submittedName>
        <fullName evidence="2">Uncharacterized protein</fullName>
    </submittedName>
</protein>
<evidence type="ECO:0000256" key="1">
    <source>
        <dbReference type="SAM" id="MobiDB-lite"/>
    </source>
</evidence>
<dbReference type="EMBL" id="CP109546">
    <property type="protein sequence ID" value="WTZ11408.1"/>
    <property type="molecule type" value="Genomic_DNA"/>
</dbReference>